<dbReference type="EMBL" id="PVNS01000001">
    <property type="protein sequence ID" value="PRO67092.1"/>
    <property type="molecule type" value="Genomic_DNA"/>
</dbReference>
<feature type="transmembrane region" description="Helical" evidence="1">
    <location>
        <begin position="56"/>
        <end position="76"/>
    </location>
</feature>
<evidence type="ECO:0000313" key="2">
    <source>
        <dbReference type="EMBL" id="PRO67092.1"/>
    </source>
</evidence>
<feature type="transmembrane region" description="Helical" evidence="1">
    <location>
        <begin position="88"/>
        <end position="111"/>
    </location>
</feature>
<accession>A0A2P6MLD0</accession>
<proteinExistence type="predicted"/>
<keyword evidence="3" id="KW-1185">Reference proteome</keyword>
<protein>
    <submittedName>
        <fullName evidence="2">Uncharacterized protein</fullName>
    </submittedName>
</protein>
<dbReference type="AlphaFoldDB" id="A0A2P6MLD0"/>
<evidence type="ECO:0000313" key="3">
    <source>
        <dbReference type="Proteomes" id="UP000243650"/>
    </source>
</evidence>
<keyword evidence="1" id="KW-0812">Transmembrane</keyword>
<organism evidence="2 3">
    <name type="scientific">Alkalicoccus urumqiensis</name>
    <name type="common">Bacillus urumqiensis</name>
    <dbReference type="NCBI Taxonomy" id="1548213"/>
    <lineage>
        <taxon>Bacteria</taxon>
        <taxon>Bacillati</taxon>
        <taxon>Bacillota</taxon>
        <taxon>Bacilli</taxon>
        <taxon>Bacillales</taxon>
        <taxon>Bacillaceae</taxon>
        <taxon>Alkalicoccus</taxon>
    </lineage>
</organism>
<keyword evidence="1" id="KW-1133">Transmembrane helix</keyword>
<keyword evidence="1" id="KW-0472">Membrane</keyword>
<feature type="transmembrane region" description="Helical" evidence="1">
    <location>
        <begin position="12"/>
        <end position="36"/>
    </location>
</feature>
<dbReference type="Proteomes" id="UP000243650">
    <property type="component" value="Unassembled WGS sequence"/>
</dbReference>
<gene>
    <name evidence="2" type="ORF">C6I21_00550</name>
</gene>
<comment type="caution">
    <text evidence="2">The sequence shown here is derived from an EMBL/GenBank/DDBJ whole genome shotgun (WGS) entry which is preliminary data.</text>
</comment>
<sequence length="193" mass="21500">MLNRLDHDDVDKGVIVLAILFSMMALMAPFVMVVVFQELFFYGSGQWLLTRPALSYIVVIGSFLTVPAAAIIYAFAGRWRRKRHPAAGAALFLILSLAAIPAAASGLLHYYTMDEDGITWNPLLSFEAETYAWSEVEVIEMQREETDGTAGYAGMNLELEDGTRLELDMNMELVQQRRTVMNAVEEAGGEVRN</sequence>
<dbReference type="RefSeq" id="WP_105957478.1">
    <property type="nucleotide sequence ID" value="NZ_PVNS01000001.1"/>
</dbReference>
<reference evidence="2 3" key="1">
    <citation type="submission" date="2018-03" db="EMBL/GenBank/DDBJ databases">
        <title>Bacillus urumqiensis sp. nov., a moderately haloalkaliphilic bacterium isolated from a salt lake.</title>
        <authorList>
            <person name="Zhao B."/>
            <person name="Liao Z."/>
        </authorList>
    </citation>
    <scope>NUCLEOTIDE SEQUENCE [LARGE SCALE GENOMIC DNA]</scope>
    <source>
        <strain evidence="2 3">BZ-SZ-XJ18</strain>
    </source>
</reference>
<dbReference type="OrthoDB" id="2449392at2"/>
<name>A0A2P6MLD0_ALKUR</name>
<evidence type="ECO:0000256" key="1">
    <source>
        <dbReference type="SAM" id="Phobius"/>
    </source>
</evidence>